<evidence type="ECO:0000256" key="7">
    <source>
        <dbReference type="ARBA" id="ARBA00022927"/>
    </source>
</evidence>
<feature type="compositionally biased region" description="Polar residues" evidence="9">
    <location>
        <begin position="293"/>
        <end position="305"/>
    </location>
</feature>
<evidence type="ECO:0000256" key="5">
    <source>
        <dbReference type="ARBA" id="ARBA00022490"/>
    </source>
</evidence>
<keyword evidence="5" id="KW-0963">Cytoplasm</keyword>
<sequence>MASLPSLPEELKYINQYLQRSQETRKKEPVISYYCNYYAAKLALEKGTKDKESKLFLTKLLDILEQEKKELADNEAVTNDMAGEAYVENFALKVFTKADNEDRTGKATRNTAKTFLAASLYIELLKLFGNISPELEDRIKYSKWKAIDITKAIKEGRTPMAGPPGGEPALQQPESREDNQTVNNLPDNFSFSSVPISSGLASTTIEPSPSLDDDTFPSFPSAPTQDQSKPPGSIIDTFTNAPDLVSSFDSLNLTGKQAAPPLPPKVNDYGNFPDNPFAQQPSAPNYSPPIGANRNNFYDINQNQTQPSPPQAPSSIPHAAPHQNYIQPTNLVSPPPHQHPSFSAPASYPQSRQNYGMYSYPQTPHDEIDPTTVATVQKYCKFASSSLDYNDVKTAVDYMNRALETLKPYNQ</sequence>
<dbReference type="Gene3D" id="1.20.5.420">
    <property type="entry name" value="Immunoglobulin FC, subunit C"/>
    <property type="match status" value="1"/>
</dbReference>
<feature type="domain" description="Vta1 C-terminal" evidence="11">
    <location>
        <begin position="372"/>
        <end position="406"/>
    </location>
</feature>
<dbReference type="Pfam" id="PF04652">
    <property type="entry name" value="Vta1"/>
    <property type="match status" value="1"/>
</dbReference>
<evidence type="ECO:0000259" key="11">
    <source>
        <dbReference type="Pfam" id="PF18097"/>
    </source>
</evidence>
<dbReference type="Gene3D" id="1.25.40.270">
    <property type="entry name" value="Vacuolar protein sorting-associated protein vta1"/>
    <property type="match status" value="1"/>
</dbReference>
<evidence type="ECO:0000313" key="12">
    <source>
        <dbReference type="EMBL" id="CAI2170600.1"/>
    </source>
</evidence>
<evidence type="ECO:0000256" key="3">
    <source>
        <dbReference type="ARBA" id="ARBA00007895"/>
    </source>
</evidence>
<comment type="subcellular location">
    <subcellularLocation>
        <location evidence="2">Cytoplasm</location>
    </subcellularLocation>
    <subcellularLocation>
        <location evidence="1">Endosome membrane</location>
        <topology evidence="1">Peripheral membrane protein</topology>
    </subcellularLocation>
</comment>
<evidence type="ECO:0000256" key="9">
    <source>
        <dbReference type="SAM" id="MobiDB-lite"/>
    </source>
</evidence>
<evidence type="ECO:0000259" key="10">
    <source>
        <dbReference type="Pfam" id="PF04652"/>
    </source>
</evidence>
<dbReference type="Pfam" id="PF18097">
    <property type="entry name" value="Vta1_C"/>
    <property type="match status" value="1"/>
</dbReference>
<feature type="compositionally biased region" description="Low complexity" evidence="9">
    <location>
        <begin position="313"/>
        <end position="323"/>
    </location>
</feature>
<dbReference type="InterPro" id="IPR023175">
    <property type="entry name" value="Vta1/CALS_N_sf"/>
</dbReference>
<feature type="region of interest" description="Disordered" evidence="9">
    <location>
        <begin position="155"/>
        <end position="188"/>
    </location>
</feature>
<reference evidence="12" key="1">
    <citation type="submission" date="2022-08" db="EMBL/GenBank/DDBJ databases">
        <authorList>
            <person name="Kallberg Y."/>
            <person name="Tangrot J."/>
            <person name="Rosling A."/>
        </authorList>
    </citation>
    <scope>NUCLEOTIDE SEQUENCE</scope>
    <source>
        <strain evidence="12">Wild A</strain>
    </source>
</reference>
<keyword evidence="6" id="KW-0967">Endosome</keyword>
<dbReference type="GO" id="GO:0032511">
    <property type="term" value="P:late endosome to vacuole transport via multivesicular body sorting pathway"/>
    <property type="evidence" value="ECO:0007669"/>
    <property type="project" value="InterPro"/>
</dbReference>
<dbReference type="InterPro" id="IPR044538">
    <property type="entry name" value="Vta1-like"/>
</dbReference>
<keyword evidence="7" id="KW-0653">Protein transport</keyword>
<evidence type="ECO:0000256" key="2">
    <source>
        <dbReference type="ARBA" id="ARBA00004496"/>
    </source>
</evidence>
<dbReference type="Proteomes" id="UP001153678">
    <property type="component" value="Unassembled WGS sequence"/>
</dbReference>
<evidence type="ECO:0000256" key="4">
    <source>
        <dbReference type="ARBA" id="ARBA00022448"/>
    </source>
</evidence>
<name>A0A9W4SJA4_9GLOM</name>
<evidence type="ECO:0000256" key="1">
    <source>
        <dbReference type="ARBA" id="ARBA00004481"/>
    </source>
</evidence>
<protein>
    <submittedName>
        <fullName evidence="12">8220_t:CDS:1</fullName>
    </submittedName>
</protein>
<feature type="domain" description="Vta1/callose synthase N-terminal" evidence="10">
    <location>
        <begin position="14"/>
        <end position="155"/>
    </location>
</feature>
<dbReference type="PANTHER" id="PTHR46009">
    <property type="entry name" value="VACUOLAR PROTEIN SORTING-ASSOCIATED PROTEIN VTA1 HOMOLOG"/>
    <property type="match status" value="1"/>
</dbReference>
<accession>A0A9W4SJA4</accession>
<dbReference type="InterPro" id="IPR039431">
    <property type="entry name" value="Vta1/CALS_N"/>
</dbReference>
<dbReference type="GO" id="GO:0005771">
    <property type="term" value="C:multivesicular body"/>
    <property type="evidence" value="ECO:0007669"/>
    <property type="project" value="TreeGrafter"/>
</dbReference>
<dbReference type="OrthoDB" id="391137at2759"/>
<comment type="caution">
    <text evidence="12">The sequence shown here is derived from an EMBL/GenBank/DDBJ whole genome shotgun (WGS) entry which is preliminary data.</text>
</comment>
<keyword evidence="8" id="KW-0472">Membrane</keyword>
<organism evidence="12 13">
    <name type="scientific">Funneliformis geosporum</name>
    <dbReference type="NCBI Taxonomy" id="1117311"/>
    <lineage>
        <taxon>Eukaryota</taxon>
        <taxon>Fungi</taxon>
        <taxon>Fungi incertae sedis</taxon>
        <taxon>Mucoromycota</taxon>
        <taxon>Glomeromycotina</taxon>
        <taxon>Glomeromycetes</taxon>
        <taxon>Glomerales</taxon>
        <taxon>Glomeraceae</taxon>
        <taxon>Funneliformis</taxon>
    </lineage>
</organism>
<dbReference type="GO" id="GO:0015031">
    <property type="term" value="P:protein transport"/>
    <property type="evidence" value="ECO:0007669"/>
    <property type="project" value="UniProtKB-KW"/>
</dbReference>
<evidence type="ECO:0000256" key="8">
    <source>
        <dbReference type="ARBA" id="ARBA00023136"/>
    </source>
</evidence>
<feature type="compositionally biased region" description="Polar residues" evidence="9">
    <location>
        <begin position="221"/>
        <end position="240"/>
    </location>
</feature>
<evidence type="ECO:0000313" key="13">
    <source>
        <dbReference type="Proteomes" id="UP001153678"/>
    </source>
</evidence>
<gene>
    <name evidence="12" type="ORF">FWILDA_LOCUS4662</name>
</gene>
<keyword evidence="13" id="KW-1185">Reference proteome</keyword>
<comment type="similarity">
    <text evidence="3">Belongs to the VTA1 family.</text>
</comment>
<dbReference type="InterPro" id="IPR041212">
    <property type="entry name" value="Vta1_C"/>
</dbReference>
<evidence type="ECO:0000256" key="6">
    <source>
        <dbReference type="ARBA" id="ARBA00022753"/>
    </source>
</evidence>
<feature type="region of interest" description="Disordered" evidence="9">
    <location>
        <begin position="200"/>
        <end position="240"/>
    </location>
</feature>
<dbReference type="PANTHER" id="PTHR46009:SF1">
    <property type="entry name" value="VACUOLAR PROTEIN SORTING-ASSOCIATED PROTEIN VTA1 HOMOLOG"/>
    <property type="match status" value="1"/>
</dbReference>
<dbReference type="GO" id="GO:0010008">
    <property type="term" value="C:endosome membrane"/>
    <property type="evidence" value="ECO:0007669"/>
    <property type="project" value="UniProtKB-SubCell"/>
</dbReference>
<dbReference type="AlphaFoldDB" id="A0A9W4SJA4"/>
<dbReference type="EMBL" id="CAMKVN010000718">
    <property type="protein sequence ID" value="CAI2170600.1"/>
    <property type="molecule type" value="Genomic_DNA"/>
</dbReference>
<keyword evidence="4" id="KW-0813">Transport</keyword>
<proteinExistence type="inferred from homology"/>
<feature type="region of interest" description="Disordered" evidence="9">
    <location>
        <begin position="255"/>
        <end position="349"/>
    </location>
</feature>